<evidence type="ECO:0000313" key="3">
    <source>
        <dbReference type="EMBL" id="KAK2723015.1"/>
    </source>
</evidence>
<feature type="non-terminal residue" evidence="3">
    <location>
        <position position="1"/>
    </location>
</feature>
<dbReference type="Pfam" id="PF15236">
    <property type="entry name" value="CCDC66"/>
    <property type="match status" value="1"/>
</dbReference>
<dbReference type="GO" id="GO:0032467">
    <property type="term" value="P:positive regulation of cytokinesis"/>
    <property type="evidence" value="ECO:0007669"/>
    <property type="project" value="InterPro"/>
</dbReference>
<sequence length="352" mass="40677">MHGKEGLLDAKKRQWEIERAAEADIWDPWGRPGGGAPVILPADKFIGMNKSKSKPELNTTEKVCKEQKRSSTGIDKSNVEPRSAKSDKLLDELSDSSETYDESTKSTSNEAYSSLDVSYHRGKRLNPDPEVERKRRQALEIREVLRRQVEERAERKRVEEARRRLEEEHEEERLKRQIAEDKRQFDEDQRKLQEKKTKNDSRVRVIQIANEKARAQAEEEKRKKRSFVSSSEGMSEEAIYETISGSESGSVRSVSRSTSSSKSLPEAKVRFQDSEAHQKYKRVASPSLRSTLDLRNISTMTCPEIRSISTQTDTEILQDLLGKNIKRYNKYNRRKMKRIFGKDSESDLYSDC</sequence>
<feature type="domain" description="CCDC66" evidence="2">
    <location>
        <begin position="94"/>
        <end position="226"/>
    </location>
</feature>
<feature type="compositionally biased region" description="Basic and acidic residues" evidence="1">
    <location>
        <begin position="77"/>
        <end position="91"/>
    </location>
</feature>
<name>A0AA88LIG9_ARTSF</name>
<proteinExistence type="predicted"/>
<dbReference type="PANTHER" id="PTHR21616">
    <property type="entry name" value="CENTROSOME SPINDLE POLE ASSOCIATED PROTEIN"/>
    <property type="match status" value="1"/>
</dbReference>
<evidence type="ECO:0000313" key="4">
    <source>
        <dbReference type="Proteomes" id="UP001187531"/>
    </source>
</evidence>
<reference evidence="3" key="1">
    <citation type="submission" date="2023-07" db="EMBL/GenBank/DDBJ databases">
        <title>Chromosome-level genome assembly of Artemia franciscana.</title>
        <authorList>
            <person name="Jo E."/>
        </authorList>
    </citation>
    <scope>NUCLEOTIDE SEQUENCE</scope>
    <source>
        <tissue evidence="3">Whole body</tissue>
    </source>
</reference>
<dbReference type="InterPro" id="IPR040467">
    <property type="entry name" value="CCDC66_dom"/>
</dbReference>
<dbReference type="GO" id="GO:0005874">
    <property type="term" value="C:microtubule"/>
    <property type="evidence" value="ECO:0007669"/>
    <property type="project" value="InterPro"/>
</dbReference>
<feature type="compositionally biased region" description="Low complexity" evidence="1">
    <location>
        <begin position="244"/>
        <end position="263"/>
    </location>
</feature>
<feature type="region of interest" description="Disordered" evidence="1">
    <location>
        <begin position="47"/>
        <end position="135"/>
    </location>
</feature>
<keyword evidence="4" id="KW-1185">Reference proteome</keyword>
<dbReference type="PANTHER" id="PTHR21616:SF2">
    <property type="entry name" value="CENTROSOME AND SPINDLE POLE-ASSOCIATED PROTEIN 1"/>
    <property type="match status" value="1"/>
</dbReference>
<dbReference type="EMBL" id="JAVRJZ010000005">
    <property type="protein sequence ID" value="KAK2723015.1"/>
    <property type="molecule type" value="Genomic_DNA"/>
</dbReference>
<evidence type="ECO:0000259" key="2">
    <source>
        <dbReference type="Pfam" id="PF15236"/>
    </source>
</evidence>
<protein>
    <recommendedName>
        <fullName evidence="2">CCDC66 domain-containing protein</fullName>
    </recommendedName>
</protein>
<organism evidence="3 4">
    <name type="scientific">Artemia franciscana</name>
    <name type="common">Brine shrimp</name>
    <name type="synonym">Artemia sanfranciscana</name>
    <dbReference type="NCBI Taxonomy" id="6661"/>
    <lineage>
        <taxon>Eukaryota</taxon>
        <taxon>Metazoa</taxon>
        <taxon>Ecdysozoa</taxon>
        <taxon>Arthropoda</taxon>
        <taxon>Crustacea</taxon>
        <taxon>Branchiopoda</taxon>
        <taxon>Anostraca</taxon>
        <taxon>Artemiidae</taxon>
        <taxon>Artemia</taxon>
    </lineage>
</organism>
<dbReference type="InterPro" id="IPR026708">
    <property type="entry name" value="CSPP1"/>
</dbReference>
<feature type="compositionally biased region" description="Acidic residues" evidence="1">
    <location>
        <begin position="92"/>
        <end position="101"/>
    </location>
</feature>
<evidence type="ECO:0000256" key="1">
    <source>
        <dbReference type="SAM" id="MobiDB-lite"/>
    </source>
</evidence>
<feature type="compositionally biased region" description="Basic and acidic residues" evidence="1">
    <location>
        <begin position="265"/>
        <end position="278"/>
    </location>
</feature>
<feature type="compositionally biased region" description="Basic and acidic residues" evidence="1">
    <location>
        <begin position="150"/>
        <end position="203"/>
    </location>
</feature>
<feature type="compositionally biased region" description="Basic and acidic residues" evidence="1">
    <location>
        <begin position="125"/>
        <end position="135"/>
    </location>
</feature>
<feature type="compositionally biased region" description="Basic and acidic residues" evidence="1">
    <location>
        <begin position="211"/>
        <end position="221"/>
    </location>
</feature>
<accession>A0AA88LIG9</accession>
<dbReference type="AlphaFoldDB" id="A0AA88LIG9"/>
<dbReference type="GO" id="GO:0005813">
    <property type="term" value="C:centrosome"/>
    <property type="evidence" value="ECO:0007669"/>
    <property type="project" value="InterPro"/>
</dbReference>
<dbReference type="Proteomes" id="UP001187531">
    <property type="component" value="Unassembled WGS sequence"/>
</dbReference>
<comment type="caution">
    <text evidence="3">The sequence shown here is derived from an EMBL/GenBank/DDBJ whole genome shotgun (WGS) entry which is preliminary data.</text>
</comment>
<feature type="region of interest" description="Disordered" evidence="1">
    <location>
        <begin position="150"/>
        <end position="284"/>
    </location>
</feature>
<dbReference type="GO" id="GO:0000922">
    <property type="term" value="C:spindle pole"/>
    <property type="evidence" value="ECO:0007669"/>
    <property type="project" value="InterPro"/>
</dbReference>
<gene>
    <name evidence="3" type="ORF">QYM36_003265</name>
</gene>